<reference evidence="1" key="1">
    <citation type="submission" date="2021-08" db="EMBL/GenBank/DDBJ databases">
        <title>The first chromosome-level gecko genome reveals the dynamic sex chromosomes of Neotropical dwarf geckos (Sphaerodactylidae: Sphaerodactylus).</title>
        <authorList>
            <person name="Pinto B.J."/>
            <person name="Keating S.E."/>
            <person name="Gamble T."/>
        </authorList>
    </citation>
    <scope>NUCLEOTIDE SEQUENCE</scope>
    <source>
        <strain evidence="1">TG3544</strain>
    </source>
</reference>
<protein>
    <submittedName>
        <fullName evidence="1">Uncharacterized protein</fullName>
    </submittedName>
</protein>
<keyword evidence="2" id="KW-1185">Reference proteome</keyword>
<accession>A0ACB8FJW1</accession>
<comment type="caution">
    <text evidence="1">The sequence shown here is derived from an EMBL/GenBank/DDBJ whole genome shotgun (WGS) entry which is preliminary data.</text>
</comment>
<name>A0ACB8FJW1_9SAUR</name>
<evidence type="ECO:0000313" key="2">
    <source>
        <dbReference type="Proteomes" id="UP000827872"/>
    </source>
</evidence>
<sequence>MSSGIQPAKGYLDLLHSDTDPLILFKSIEEDHPSDHAPDATLDDQDNNPDVFYTVESNDSGEEVCLRSSTREAYEKIAKLVEYVLEEEPAEDLFAGSLDSDDATSEGCSEPKKQCLCSGSSSLAASPMDTSPAEAVSLSSVHVQFSLTTIAPAGRLPKMFRPPDPVFDTMILTFLPPSPVVNLPLGPAVLDINICPAEDAIYKAPQIRPLPSEKAFKRPDIVDTFSMRLKTSFGERCRFVPSEQDAPVDSLYVECDMVRRHIENRSGRNADLRICDLEEKEMTTVESLFQMLEKHELGSNKVFLVLGKAGMGKSLLAQKICLDWSHGKFAQFKFVFQFDCRQLSLLHGKHYSLRQLLFEFSVGSQNRADNDVYRYLLRNPDEVLLIFDGFEELQDLEGSSPCLDSLPRKEPRGTSAILAGLFQKKVLNGCVMLLTSRPKEKLHQYLPRVDKCMELMGFSLPQAEAYLARYFEGSSYCRDAANLIKSSPYLFSYCYNPDLCRIVCFVCKSALESGGGEVPSSLTGLLVRFFLQKLGPSTNEATSPEHQNISTLAQVAWSLGQDPHNVLTNLSFPSVRAKEAALKCGILVPLASSNGREGCGYVFSSSVVHNFLVALHLVLAQEIKDKRLTKHLWVVSKAKKFPYSWDLVPRFLTGLLFLRGDLSSSFFREEGEMDIEKMISKKRRSLFKYIRKLEIVNLSPDRLMEVVHCIHETEEPSLLQHLALRVRPALSFLGFPFAPPDVHILLSVLRKSTKEFALDLRGSSVSAEGLRNLVCLRNVTSYRASLGEAVQLWEHLWETTGGEQLRSAMEKFTINPFKAQTVKDVHNLSALMHMQEKMSHRLGPTCGLEGFKKLVEILGAFPALQHLDLDSQKENEIGDEGVAALSDILPRLCSLETLNLSQNKITNVGVEKLAGALPSLPSLKTLSVYNNSIGDAGAENFAKALPELASLRELNIQFNKITAAGAQSLTDSLRKCPHMQSMALWNPTIPHGVLEHLQQLDSRIRSL</sequence>
<evidence type="ECO:0000313" key="1">
    <source>
        <dbReference type="EMBL" id="KAH8005658.1"/>
    </source>
</evidence>
<dbReference type="Proteomes" id="UP000827872">
    <property type="component" value="Linkage Group LG04"/>
</dbReference>
<organism evidence="1 2">
    <name type="scientific">Sphaerodactylus townsendi</name>
    <dbReference type="NCBI Taxonomy" id="933632"/>
    <lineage>
        <taxon>Eukaryota</taxon>
        <taxon>Metazoa</taxon>
        <taxon>Chordata</taxon>
        <taxon>Craniata</taxon>
        <taxon>Vertebrata</taxon>
        <taxon>Euteleostomi</taxon>
        <taxon>Lepidosauria</taxon>
        <taxon>Squamata</taxon>
        <taxon>Bifurcata</taxon>
        <taxon>Gekkota</taxon>
        <taxon>Sphaerodactylidae</taxon>
        <taxon>Sphaerodactylus</taxon>
    </lineage>
</organism>
<gene>
    <name evidence="1" type="ORF">K3G42_030626</name>
</gene>
<dbReference type="EMBL" id="CM037617">
    <property type="protein sequence ID" value="KAH8005658.1"/>
    <property type="molecule type" value="Genomic_DNA"/>
</dbReference>
<proteinExistence type="predicted"/>